<name>A0ABU1UYI2_9GAMM</name>
<dbReference type="NCBIfam" id="NF041940">
    <property type="entry name" value="choice_anch_X"/>
    <property type="match status" value="1"/>
</dbReference>
<evidence type="ECO:0000313" key="2">
    <source>
        <dbReference type="EMBL" id="MDR7090249.1"/>
    </source>
</evidence>
<dbReference type="Proteomes" id="UP001253595">
    <property type="component" value="Unassembled WGS sequence"/>
</dbReference>
<feature type="signal peptide" evidence="1">
    <location>
        <begin position="1"/>
        <end position="27"/>
    </location>
</feature>
<dbReference type="RefSeq" id="WP_310072424.1">
    <property type="nucleotide sequence ID" value="NZ_JAVDVX010000003.1"/>
</dbReference>
<protein>
    <recommendedName>
        <fullName evidence="4">Cytochrome c domain-containing protein</fullName>
    </recommendedName>
</protein>
<comment type="caution">
    <text evidence="2">The sequence shown here is derived from an EMBL/GenBank/DDBJ whole genome shotgun (WGS) entry which is preliminary data.</text>
</comment>
<proteinExistence type="predicted"/>
<evidence type="ECO:0008006" key="4">
    <source>
        <dbReference type="Google" id="ProtNLM"/>
    </source>
</evidence>
<evidence type="ECO:0000313" key="3">
    <source>
        <dbReference type="Proteomes" id="UP001253595"/>
    </source>
</evidence>
<evidence type="ECO:0000256" key="1">
    <source>
        <dbReference type="SAM" id="SignalP"/>
    </source>
</evidence>
<organism evidence="2 3">
    <name type="scientific">Cellvibrio fibrivorans</name>
    <dbReference type="NCBI Taxonomy" id="126350"/>
    <lineage>
        <taxon>Bacteria</taxon>
        <taxon>Pseudomonadati</taxon>
        <taxon>Pseudomonadota</taxon>
        <taxon>Gammaproteobacteria</taxon>
        <taxon>Cellvibrionales</taxon>
        <taxon>Cellvibrionaceae</taxon>
        <taxon>Cellvibrio</taxon>
    </lineage>
</organism>
<feature type="chain" id="PRO_5046904188" description="Cytochrome c domain-containing protein" evidence="1">
    <location>
        <begin position="28"/>
        <end position="614"/>
    </location>
</feature>
<keyword evidence="3" id="KW-1185">Reference proteome</keyword>
<accession>A0ABU1UYI2</accession>
<dbReference type="EMBL" id="JAVDVX010000003">
    <property type="protein sequence ID" value="MDR7090249.1"/>
    <property type="molecule type" value="Genomic_DNA"/>
</dbReference>
<gene>
    <name evidence="2" type="ORF">J2X05_002271</name>
</gene>
<reference evidence="2 3" key="1">
    <citation type="submission" date="2023-07" db="EMBL/GenBank/DDBJ databases">
        <title>Sorghum-associated microbial communities from plants grown in Nebraska, USA.</title>
        <authorList>
            <person name="Schachtman D."/>
        </authorList>
    </citation>
    <scope>NUCLEOTIDE SEQUENCE [LARGE SCALE GENOMIC DNA]</scope>
    <source>
        <strain evidence="2 3">BE190</strain>
    </source>
</reference>
<sequence>MRARNCLFSTSMLLLIGSIAIAPVVLAQNSNNKPSALNITKLDDKTATISARFSTLSTREKKVGIFLDKEAVTLLDDGTGGDLRAGDGLFSAKVDFDFEAFTKANMQLAKFTDGEKNNLFAPGGRQQITRQRIAINGDKMEIFGVSNGKEQIFTLPFDPTLIKVNQPIALPLFNFPIGLPVDFDPVPAASVSIPQSLMITDVSVVNDPGRTWACPTSSTSPVGNATGEWTFWRLMENMANGTSSTSDYIKALFKHWTINQTINGFNVAARPGVYQEVIKDWEIRSGGPGATLLPQESPFRLLGIVLRADLRGGTGPYAGGDAGEGRFVFALHDGNCNNLSKTLILEYKVPIAGCTNIRTWAQKWIDLASSANYNNDLASLTNVFTAAGANPSAPNQSAIGQVRTNELLPGSPFWELREFVLPASGGNLVETDVKQEPHMSFNNSLTLATYINANWPLLVGPPSGQHTIPLSFMGNPFAAGSAPVMSMWNAPAASLTVPLTPAPVTPPPATVRDDALFELALNTCSGCHLMETGTPFAHLDYNSVPGMPAQLSGFLTGISIPDPRNPAVMRNFNDLARRAADLTVAANMSCGRIAPIGNLLLNELSSPARLRAVH</sequence>
<keyword evidence="1" id="KW-0732">Signal</keyword>